<reference evidence="2" key="1">
    <citation type="submission" date="2022-11" db="UniProtKB">
        <authorList>
            <consortium name="WormBaseParasite"/>
        </authorList>
    </citation>
    <scope>IDENTIFICATION</scope>
</reference>
<evidence type="ECO:0000313" key="2">
    <source>
        <dbReference type="WBParaSite" id="JU765_v2.g15106.t1"/>
    </source>
</evidence>
<dbReference type="Proteomes" id="UP000887576">
    <property type="component" value="Unplaced"/>
</dbReference>
<organism evidence="1 2">
    <name type="scientific">Panagrolaimus sp. JU765</name>
    <dbReference type="NCBI Taxonomy" id="591449"/>
    <lineage>
        <taxon>Eukaryota</taxon>
        <taxon>Metazoa</taxon>
        <taxon>Ecdysozoa</taxon>
        <taxon>Nematoda</taxon>
        <taxon>Chromadorea</taxon>
        <taxon>Rhabditida</taxon>
        <taxon>Tylenchina</taxon>
        <taxon>Panagrolaimomorpha</taxon>
        <taxon>Panagrolaimoidea</taxon>
        <taxon>Panagrolaimidae</taxon>
        <taxon>Panagrolaimus</taxon>
    </lineage>
</organism>
<protein>
    <submittedName>
        <fullName evidence="2">Uncharacterized protein</fullName>
    </submittedName>
</protein>
<accession>A0AC34QD25</accession>
<dbReference type="WBParaSite" id="JU765_v2.g15106.t1">
    <property type="protein sequence ID" value="JU765_v2.g15106.t1"/>
    <property type="gene ID" value="JU765_v2.g15106"/>
</dbReference>
<evidence type="ECO:0000313" key="1">
    <source>
        <dbReference type="Proteomes" id="UP000887576"/>
    </source>
</evidence>
<sequence length="158" mass="17794">MFCVGICLVFVLTGLIFRPNYEMTECFAVGCIFGLNTGQIYSNVRNSFGIVNVITGISLFILVKKRIGGSNNDWKQRNNRLVIFALAVTVVFDLLPQILCFLGAEILKINVAILFGPYSTIISSFEGVICAGIYWRAFNRRRHEILSTNIRIIGQEKY</sequence>
<proteinExistence type="predicted"/>
<name>A0AC34QD25_9BILA</name>